<keyword evidence="5" id="KW-0614">Plasmid</keyword>
<feature type="transmembrane region" description="Helical" evidence="4">
    <location>
        <begin position="20"/>
        <end position="37"/>
    </location>
</feature>
<feature type="transmembrane region" description="Helical" evidence="4">
    <location>
        <begin position="89"/>
        <end position="108"/>
    </location>
</feature>
<evidence type="ECO:0000313" key="5">
    <source>
        <dbReference type="EMBL" id="ANP91525.1"/>
    </source>
</evidence>
<evidence type="ECO:0000313" key="8">
    <source>
        <dbReference type="Proteomes" id="UP000183050"/>
    </source>
</evidence>
<dbReference type="GO" id="GO:0016020">
    <property type="term" value="C:membrane"/>
    <property type="evidence" value="ECO:0007669"/>
    <property type="project" value="UniProtKB-SubCell"/>
</dbReference>
<comment type="subcellular location">
    <subcellularLocation>
        <location evidence="1">Membrane</location>
        <topology evidence="1">Multi-pass membrane protein</topology>
    </subcellularLocation>
</comment>
<keyword evidence="2 4" id="KW-0812">Transmembrane</keyword>
<dbReference type="EMBL" id="CP016292">
    <property type="protein sequence ID" value="ANP91525.1"/>
    <property type="molecule type" value="Genomic_DNA"/>
</dbReference>
<geneLocation type="plasmid" evidence="8">
    <name>unnamed3 sequence</name>
</geneLocation>
<dbReference type="OrthoDB" id="8451198at2"/>
<gene>
    <name evidence="5" type="ORF">BA011_36055</name>
    <name evidence="6" type="ORF">BMW22_35970</name>
</gene>
<evidence type="ECO:0000256" key="1">
    <source>
        <dbReference type="ARBA" id="ARBA00004141"/>
    </source>
</evidence>
<keyword evidence="4" id="KW-0472">Membrane</keyword>
<dbReference type="Pfam" id="PF04956">
    <property type="entry name" value="TrbC"/>
    <property type="match status" value="1"/>
</dbReference>
<dbReference type="AlphaFoldDB" id="A0A1B1CP19"/>
<evidence type="ECO:0000256" key="3">
    <source>
        <dbReference type="ARBA" id="ARBA00022989"/>
    </source>
</evidence>
<protein>
    <submittedName>
        <fullName evidence="5">Type VI secretion protein</fullName>
    </submittedName>
</protein>
<feature type="transmembrane region" description="Helical" evidence="4">
    <location>
        <begin position="57"/>
        <end position="82"/>
    </location>
</feature>
<evidence type="ECO:0000313" key="7">
    <source>
        <dbReference type="Proteomes" id="UP000092691"/>
    </source>
</evidence>
<name>A0A1B1CP19_RHILE</name>
<dbReference type="RefSeq" id="WP_064697754.1">
    <property type="nucleotide sequence ID" value="NZ_CP016292.1"/>
</dbReference>
<geneLocation type="plasmid" evidence="6">
    <name>unnamed3</name>
</geneLocation>
<organism evidence="5 7">
    <name type="scientific">Rhizobium leguminosarum</name>
    <dbReference type="NCBI Taxonomy" id="384"/>
    <lineage>
        <taxon>Bacteria</taxon>
        <taxon>Pseudomonadati</taxon>
        <taxon>Pseudomonadota</taxon>
        <taxon>Alphaproteobacteria</taxon>
        <taxon>Hyphomicrobiales</taxon>
        <taxon>Rhizobiaceae</taxon>
        <taxon>Rhizobium/Agrobacterium group</taxon>
        <taxon>Rhizobium</taxon>
    </lineage>
</organism>
<keyword evidence="3 4" id="KW-1133">Transmembrane helix</keyword>
<evidence type="ECO:0000313" key="6">
    <source>
        <dbReference type="EMBL" id="API56806.1"/>
    </source>
</evidence>
<evidence type="ECO:0000256" key="4">
    <source>
        <dbReference type="SAM" id="Phobius"/>
    </source>
</evidence>
<reference evidence="6 8" key="2">
    <citation type="submission" date="2016-11" db="EMBL/GenBank/DDBJ databases">
        <title>Rhizobium leguminosarum bv. viciae strain Vaf12 isolated from Vavilovia formosa root nodules from Russia, Dagestan.</title>
        <authorList>
            <person name="Kimeklis A."/>
        </authorList>
    </citation>
    <scope>NUCLEOTIDE SEQUENCE [LARGE SCALE GENOMIC DNA]</scope>
    <source>
        <strain evidence="6 8">Vaf-108</strain>
        <plasmid evidence="8">Plasmid unnamed3 sequence</plasmid>
        <plasmid evidence="6">unnamed3</plasmid>
    </source>
</reference>
<dbReference type="Proteomes" id="UP000092691">
    <property type="component" value="Plasmid unnamed4"/>
</dbReference>
<dbReference type="InterPro" id="IPR007039">
    <property type="entry name" value="TrbC/VirB2"/>
</dbReference>
<sequence length="117" mass="12212">MKAKLYDLVRSAIPLRPINANVVAMAGIVIAVVIGNVDMAYAAGDIFQPINSVFTTLLNFMTGTFATTAATIACAAVGYMALTSRIPWSWCFSIIVGIAFIFGGSQLVQSMSSGLGG</sequence>
<reference evidence="5 7" key="1">
    <citation type="submission" date="2016-06" db="EMBL/GenBank/DDBJ databases">
        <title>Microsymbionts genomes from the relict species Vavilovia formosa.</title>
        <authorList>
            <person name="Chirak E."/>
            <person name="Kimeklis A."/>
            <person name="Andronov E."/>
        </authorList>
    </citation>
    <scope>NUCLEOTIDE SEQUENCE [LARGE SCALE GENOMIC DNA]</scope>
    <source>
        <strain evidence="5 7">Vaf10</strain>
        <plasmid evidence="7">Plasmid unnamed4</plasmid>
        <plasmid evidence="5">unnamed4</plasmid>
    </source>
</reference>
<accession>A0A1B1CP19</accession>
<dbReference type="Proteomes" id="UP000183050">
    <property type="component" value="Plasmid unnamed3"/>
</dbReference>
<dbReference type="EMBL" id="CP018231">
    <property type="protein sequence ID" value="API56806.1"/>
    <property type="molecule type" value="Genomic_DNA"/>
</dbReference>
<geneLocation type="plasmid" evidence="5 7">
    <name>unnamed4</name>
</geneLocation>
<evidence type="ECO:0000256" key="2">
    <source>
        <dbReference type="ARBA" id="ARBA00022692"/>
    </source>
</evidence>
<proteinExistence type="predicted"/>